<keyword evidence="2" id="KW-1185">Reference proteome</keyword>
<evidence type="ECO:0000313" key="1">
    <source>
        <dbReference type="EMBL" id="GLK49716.1"/>
    </source>
</evidence>
<reference evidence="1" key="2">
    <citation type="submission" date="2023-01" db="EMBL/GenBank/DDBJ databases">
        <authorList>
            <person name="Sun Q."/>
            <person name="Evtushenko L."/>
        </authorList>
    </citation>
    <scope>NUCLEOTIDE SEQUENCE</scope>
    <source>
        <strain evidence="1">VKM B-1499</strain>
    </source>
</reference>
<reference evidence="1" key="1">
    <citation type="journal article" date="2014" name="Int. J. Syst. Evol. Microbiol.">
        <title>Complete genome of a new Firmicutes species belonging to the dominant human colonic microbiota ('Ruminococcus bicirculans') reveals two chromosomes and a selective capacity to utilize plant glucans.</title>
        <authorList>
            <consortium name="NISC Comparative Sequencing Program"/>
            <person name="Wegmann U."/>
            <person name="Louis P."/>
            <person name="Goesmann A."/>
            <person name="Henrissat B."/>
            <person name="Duncan S.H."/>
            <person name="Flint H.J."/>
        </authorList>
    </citation>
    <scope>NUCLEOTIDE SEQUENCE</scope>
    <source>
        <strain evidence="1">VKM B-1499</strain>
    </source>
</reference>
<accession>A0ABQ5TAR3</accession>
<evidence type="ECO:0008006" key="3">
    <source>
        <dbReference type="Google" id="ProtNLM"/>
    </source>
</evidence>
<comment type="caution">
    <text evidence="1">The sequence shown here is derived from an EMBL/GenBank/DDBJ whole genome shotgun (WGS) entry which is preliminary data.</text>
</comment>
<protein>
    <recommendedName>
        <fullName evidence="3">Glycosyltransferase family 2 protein</fullName>
    </recommendedName>
</protein>
<proteinExistence type="predicted"/>
<dbReference type="EMBL" id="BSFD01000010">
    <property type="protein sequence ID" value="GLK49716.1"/>
    <property type="molecule type" value="Genomic_DNA"/>
</dbReference>
<organism evidence="1 2">
    <name type="scientific">Brevundimonas intermedia</name>
    <dbReference type="NCBI Taxonomy" id="74315"/>
    <lineage>
        <taxon>Bacteria</taxon>
        <taxon>Pseudomonadati</taxon>
        <taxon>Pseudomonadota</taxon>
        <taxon>Alphaproteobacteria</taxon>
        <taxon>Caulobacterales</taxon>
        <taxon>Caulobacteraceae</taxon>
        <taxon>Brevundimonas</taxon>
    </lineage>
</organism>
<sequence length="50" mass="5405">MAQTTSNMTATIAVIVANTARAERAARVWIKARRRAVGTEIVMCEPCVSV</sequence>
<dbReference type="Proteomes" id="UP001143509">
    <property type="component" value="Unassembled WGS sequence"/>
</dbReference>
<name>A0ABQ5TAR3_9CAUL</name>
<evidence type="ECO:0000313" key="2">
    <source>
        <dbReference type="Proteomes" id="UP001143509"/>
    </source>
</evidence>
<gene>
    <name evidence="1" type="ORF">GCM10017620_26890</name>
</gene>